<evidence type="ECO:0000256" key="3">
    <source>
        <dbReference type="PIRSR" id="PIRSR000097-3"/>
    </source>
</evidence>
<name>A0A8J3LI21_9ACTN</name>
<dbReference type="CDD" id="cd19138">
    <property type="entry name" value="AKR_YeaE"/>
    <property type="match status" value="1"/>
</dbReference>
<evidence type="ECO:0000256" key="2">
    <source>
        <dbReference type="PIRSR" id="PIRSR000097-2"/>
    </source>
</evidence>
<dbReference type="InterPro" id="IPR020471">
    <property type="entry name" value="AKR"/>
</dbReference>
<dbReference type="PANTHER" id="PTHR43638">
    <property type="entry name" value="OXIDOREDUCTASE, ALDO/KETO REDUCTASE FAMILY PROTEIN"/>
    <property type="match status" value="1"/>
</dbReference>
<evidence type="ECO:0000256" key="1">
    <source>
        <dbReference type="PIRSR" id="PIRSR000097-1"/>
    </source>
</evidence>
<reference evidence="5" key="1">
    <citation type="submission" date="2021-01" db="EMBL/GenBank/DDBJ databases">
        <title>Whole genome shotgun sequence of Planosporangium flavigriseum NBRC 105377.</title>
        <authorList>
            <person name="Komaki H."/>
            <person name="Tamura T."/>
        </authorList>
    </citation>
    <scope>NUCLEOTIDE SEQUENCE</scope>
    <source>
        <strain evidence="5">NBRC 105377</strain>
    </source>
</reference>
<dbReference type="InterPro" id="IPR023210">
    <property type="entry name" value="NADP_OxRdtase_dom"/>
</dbReference>
<dbReference type="PRINTS" id="PR00069">
    <property type="entry name" value="ALDKETRDTASE"/>
</dbReference>
<accession>A0A8J3LI21</accession>
<keyword evidence="6" id="KW-1185">Reference proteome</keyword>
<dbReference type="SUPFAM" id="SSF51430">
    <property type="entry name" value="NAD(P)-linked oxidoreductase"/>
    <property type="match status" value="1"/>
</dbReference>
<evidence type="ECO:0000259" key="4">
    <source>
        <dbReference type="Pfam" id="PF00248"/>
    </source>
</evidence>
<evidence type="ECO:0000313" key="5">
    <source>
        <dbReference type="EMBL" id="GIG73673.1"/>
    </source>
</evidence>
<dbReference type="GO" id="GO:0016491">
    <property type="term" value="F:oxidoreductase activity"/>
    <property type="evidence" value="ECO:0007669"/>
    <property type="project" value="InterPro"/>
</dbReference>
<comment type="caution">
    <text evidence="5">The sequence shown here is derived from an EMBL/GenBank/DDBJ whole genome shotgun (WGS) entry which is preliminary data.</text>
</comment>
<gene>
    <name evidence="5" type="ORF">Pfl04_20770</name>
</gene>
<proteinExistence type="predicted"/>
<dbReference type="EMBL" id="BONU01000011">
    <property type="protein sequence ID" value="GIG73673.1"/>
    <property type="molecule type" value="Genomic_DNA"/>
</dbReference>
<dbReference type="InterPro" id="IPR036812">
    <property type="entry name" value="NAD(P)_OxRdtase_dom_sf"/>
</dbReference>
<organism evidence="5 6">
    <name type="scientific">Planosporangium flavigriseum</name>
    <dbReference type="NCBI Taxonomy" id="373681"/>
    <lineage>
        <taxon>Bacteria</taxon>
        <taxon>Bacillati</taxon>
        <taxon>Actinomycetota</taxon>
        <taxon>Actinomycetes</taxon>
        <taxon>Micromonosporales</taxon>
        <taxon>Micromonosporaceae</taxon>
        <taxon>Planosporangium</taxon>
    </lineage>
</organism>
<dbReference type="PIRSF" id="PIRSF000097">
    <property type="entry name" value="AKR"/>
    <property type="match status" value="1"/>
</dbReference>
<dbReference type="Gene3D" id="3.20.20.100">
    <property type="entry name" value="NADP-dependent oxidoreductase domain"/>
    <property type="match status" value="1"/>
</dbReference>
<dbReference type="RefSeq" id="WP_203981299.1">
    <property type="nucleotide sequence ID" value="NZ_BAAAQJ010000008.1"/>
</dbReference>
<feature type="site" description="Lowers pKa of active site Tyr" evidence="3">
    <location>
        <position position="84"/>
    </location>
</feature>
<dbReference type="PANTHER" id="PTHR43638:SF3">
    <property type="entry name" value="ALDEHYDE REDUCTASE"/>
    <property type="match status" value="1"/>
</dbReference>
<feature type="domain" description="NADP-dependent oxidoreductase" evidence="4">
    <location>
        <begin position="21"/>
        <end position="269"/>
    </location>
</feature>
<feature type="active site" description="Proton donor" evidence="1">
    <location>
        <position position="59"/>
    </location>
</feature>
<dbReference type="AlphaFoldDB" id="A0A8J3LI21"/>
<evidence type="ECO:0000313" key="6">
    <source>
        <dbReference type="Proteomes" id="UP000653674"/>
    </source>
</evidence>
<feature type="binding site" evidence="2">
    <location>
        <position position="117"/>
    </location>
    <ligand>
        <name>substrate</name>
    </ligand>
</feature>
<sequence length="283" mass="30934">MTTATAIRTVTLPSAEPIPVLGQGTWGMAENPLRTSNEIAALRLGVDLGLTLVDTAEMYADGGAETLIGEALADRRDEIFLVDKVLPQNATRSGTKAACERSLRRLRTDRLDMYLLHWRGPVPLDETVAAFTDLMLSGMIRHWGVSNFDLDDLIQLTRAPGGAAVEADQVYYNLAHRGIEWDLLPKCQEVGLPIMAYSPFDHGRMVDQPVLRSVADEHDATPAQIALAWVLRHDGVVTIPKASTPEHVVSNRAAYDIQLTESDLAALDRAFPPPSGPRPLEVL</sequence>
<protein>
    <submittedName>
        <fullName evidence="5">Oxidoreductase</fullName>
    </submittedName>
</protein>
<dbReference type="Proteomes" id="UP000653674">
    <property type="component" value="Unassembled WGS sequence"/>
</dbReference>
<dbReference type="Pfam" id="PF00248">
    <property type="entry name" value="Aldo_ket_red"/>
    <property type="match status" value="1"/>
</dbReference>